<gene>
    <name evidence="1" type="ORF">NCTC13032_01718</name>
</gene>
<proteinExistence type="predicted"/>
<dbReference type="Proteomes" id="UP000310719">
    <property type="component" value="Chromosome"/>
</dbReference>
<protein>
    <submittedName>
        <fullName evidence="1">Uncharacterized protein</fullName>
    </submittedName>
</protein>
<organism evidence="1 2">
    <name type="scientific">Leclercia adecarboxylata</name>
    <dbReference type="NCBI Taxonomy" id="83655"/>
    <lineage>
        <taxon>Bacteria</taxon>
        <taxon>Pseudomonadati</taxon>
        <taxon>Pseudomonadota</taxon>
        <taxon>Gammaproteobacteria</taxon>
        <taxon>Enterobacterales</taxon>
        <taxon>Enterobacteriaceae</taxon>
        <taxon>Leclercia</taxon>
    </lineage>
</organism>
<dbReference type="EMBL" id="LR590464">
    <property type="protein sequence ID" value="VTP64907.1"/>
    <property type="molecule type" value="Genomic_DNA"/>
</dbReference>
<evidence type="ECO:0000313" key="1">
    <source>
        <dbReference type="EMBL" id="VTP64907.1"/>
    </source>
</evidence>
<dbReference type="AlphaFoldDB" id="A0A4U9HLB2"/>
<evidence type="ECO:0000313" key="2">
    <source>
        <dbReference type="Proteomes" id="UP000310719"/>
    </source>
</evidence>
<accession>A0A4U9HLB2</accession>
<name>A0A4U9HLB2_9ENTR</name>
<sequence length="70" mass="7542">MPGGAGGAEIAVHKINQIMPELHRQRLIQPKLVANLIVGGLAGVIANDLQNAIDRRERGERKGHEQSRAA</sequence>
<reference evidence="1 2" key="1">
    <citation type="submission" date="2019-05" db="EMBL/GenBank/DDBJ databases">
        <authorList>
            <consortium name="Pathogen Informatics"/>
        </authorList>
    </citation>
    <scope>NUCLEOTIDE SEQUENCE [LARGE SCALE GENOMIC DNA]</scope>
    <source>
        <strain evidence="1 2">NCTC13032</strain>
    </source>
</reference>